<sequence>MLDKPRVPPTEPYKACTTIPTGQAQDPPLLPGARRFLTTQPGCNTPGHIIFNSSTPPNRFHCPGIVLVREQPPQQHTNCETSCGTSLHKPTAAVVPTTASAGLVSAPPITDLAILRSRCRSEVADRATQTDDVGIDMDLLLHVEDMLRTQRSLTLPSNPSSMITRPLGCSVASAVTEHTEIQNVKVLQEQVANLKEALCLQSKVNADLKRLLTSALAGNFDLAEKLVDLTSDNVSLSGRSQDLAIQKAALAEVADTAGIAADVWRAKCLAGRVVATEAARRLALANRQAQLARHSLAHLLGERARLRLELGQTAALLCSGTPVAGTTPPVAQDTLGLAALCHHLISTSHRTNATSVPPVLCQSDTPGEHLALRVLTNSFPEEVLTGQMDWRPSVRCSSSELPASLPPFPPTDSDDLIEKALNVFSSTQSVGTDTSYLSTCRGCKGSATII</sequence>
<dbReference type="GO" id="GO:0000139">
    <property type="term" value="C:Golgi membrane"/>
    <property type="evidence" value="ECO:0007669"/>
    <property type="project" value="TreeGrafter"/>
</dbReference>
<reference evidence="2 3" key="1">
    <citation type="journal article" date="2019" name="Gigascience">
        <title>Whole-genome sequence of the oriental lung fluke Paragonimus westermani.</title>
        <authorList>
            <person name="Oey H."/>
            <person name="Zakrzewski M."/>
            <person name="Narain K."/>
            <person name="Devi K.R."/>
            <person name="Agatsuma T."/>
            <person name="Nawaratna S."/>
            <person name="Gobert G.N."/>
            <person name="Jones M.K."/>
            <person name="Ragan M.A."/>
            <person name="McManus D.P."/>
            <person name="Krause L."/>
        </authorList>
    </citation>
    <scope>NUCLEOTIDE SEQUENCE [LARGE SCALE GENOMIC DNA]</scope>
    <source>
        <strain evidence="2 3">IND2009</strain>
    </source>
</reference>
<dbReference type="PANTHER" id="PTHR13066">
    <property type="entry name" value="BASIC LEUCINE ZIPPER NUCLEAR FACTOR 1 BLZF1 PROTEIN"/>
    <property type="match status" value="1"/>
</dbReference>
<dbReference type="Proteomes" id="UP000324629">
    <property type="component" value="Unassembled WGS sequence"/>
</dbReference>
<proteinExistence type="predicted"/>
<dbReference type="PANTHER" id="PTHR13066:SF2">
    <property type="entry name" value="GOLGIN-45"/>
    <property type="match status" value="1"/>
</dbReference>
<evidence type="ECO:0000313" key="2">
    <source>
        <dbReference type="EMBL" id="KAA3679593.1"/>
    </source>
</evidence>
<comment type="caution">
    <text evidence="2">The sequence shown here is derived from an EMBL/GenBank/DDBJ whole genome shotgun (WGS) entry which is preliminary data.</text>
</comment>
<organism evidence="2 3">
    <name type="scientific">Paragonimus westermani</name>
    <dbReference type="NCBI Taxonomy" id="34504"/>
    <lineage>
        <taxon>Eukaryota</taxon>
        <taxon>Metazoa</taxon>
        <taxon>Spiralia</taxon>
        <taxon>Lophotrochozoa</taxon>
        <taxon>Platyhelminthes</taxon>
        <taxon>Trematoda</taxon>
        <taxon>Digenea</taxon>
        <taxon>Plagiorchiida</taxon>
        <taxon>Troglotremata</taxon>
        <taxon>Troglotrematidae</taxon>
        <taxon>Paragonimus</taxon>
    </lineage>
</organism>
<protein>
    <submittedName>
        <fullName evidence="2">Uncharacterized protein</fullName>
    </submittedName>
</protein>
<gene>
    <name evidence="2" type="ORF">DEA37_0008004</name>
</gene>
<evidence type="ECO:0000256" key="1">
    <source>
        <dbReference type="SAM" id="MobiDB-lite"/>
    </source>
</evidence>
<dbReference type="GO" id="GO:0043001">
    <property type="term" value="P:Golgi to plasma membrane protein transport"/>
    <property type="evidence" value="ECO:0007669"/>
    <property type="project" value="InterPro"/>
</dbReference>
<dbReference type="EMBL" id="QNGE01000690">
    <property type="protein sequence ID" value="KAA3679593.1"/>
    <property type="molecule type" value="Genomic_DNA"/>
</dbReference>
<keyword evidence="3" id="KW-1185">Reference proteome</keyword>
<dbReference type="GO" id="GO:0007030">
    <property type="term" value="P:Golgi organization"/>
    <property type="evidence" value="ECO:0007669"/>
    <property type="project" value="InterPro"/>
</dbReference>
<dbReference type="AlphaFoldDB" id="A0A5J4NVM5"/>
<name>A0A5J4NVM5_9TREM</name>
<feature type="region of interest" description="Disordered" evidence="1">
    <location>
        <begin position="1"/>
        <end position="27"/>
    </location>
</feature>
<dbReference type="InterPro" id="IPR027095">
    <property type="entry name" value="Golgin-45"/>
</dbReference>
<accession>A0A5J4NVM5</accession>
<evidence type="ECO:0000313" key="3">
    <source>
        <dbReference type="Proteomes" id="UP000324629"/>
    </source>
</evidence>